<keyword evidence="3" id="KW-1185">Reference proteome</keyword>
<dbReference type="PANTHER" id="PTHR30548">
    <property type="entry name" value="2-HYDROXYGLUTARYL-COA DEHYDRATASE, D-COMPONENT-RELATED"/>
    <property type="match status" value="1"/>
</dbReference>
<gene>
    <name evidence="2" type="ORF">AUL39_02040</name>
</gene>
<dbReference type="STRING" id="1299998.AUL39_02040"/>
<dbReference type="InterPro" id="IPR010327">
    <property type="entry name" value="FldB/FldC_alpha/beta"/>
</dbReference>
<dbReference type="NCBIfam" id="NF040772">
    <property type="entry name" value="double_cubane"/>
    <property type="match status" value="1"/>
</dbReference>
<dbReference type="Gene3D" id="3.40.50.11890">
    <property type="match status" value="1"/>
</dbReference>
<dbReference type="Pfam" id="PF06050">
    <property type="entry name" value="HGD-D"/>
    <property type="match status" value="1"/>
</dbReference>
<dbReference type="InterPro" id="IPR047678">
    <property type="entry name" value="YjiM-like"/>
</dbReference>
<protein>
    <submittedName>
        <fullName evidence="2">3-hydroxyacyl-ACP dehydratase</fullName>
    </submittedName>
</protein>
<comment type="similarity">
    <text evidence="1">Belongs to the FldB/FldC dehydratase alpha/beta subunit family.</text>
</comment>
<accession>A0A100YWS6</accession>
<proteinExistence type="inferred from homology"/>
<evidence type="ECO:0000313" key="2">
    <source>
        <dbReference type="EMBL" id="KUH59135.1"/>
    </source>
</evidence>
<comment type="caution">
    <text evidence="2">The sequence shown here is derived from an EMBL/GenBank/DDBJ whole genome shotgun (WGS) entry which is preliminary data.</text>
</comment>
<dbReference type="EMBL" id="LOJF01000001">
    <property type="protein sequence ID" value="KUH59135.1"/>
    <property type="molecule type" value="Genomic_DNA"/>
</dbReference>
<dbReference type="Proteomes" id="UP000054078">
    <property type="component" value="Unassembled WGS sequence"/>
</dbReference>
<dbReference type="Gene3D" id="1.20.1270.370">
    <property type="match status" value="1"/>
</dbReference>
<sequence length="427" mass="47150">MADEYDYHKMWGDLGMDVEAHDGLLGVVGEMYQTMFLTQKNRPASTSYLDGVAANLHSGRIREMVDGRSEGNPKKIIGSFCLYVPEEVVTAAGAVEVGLCAGAEWAPEDAERYVPRNTCPLIKGFMGFKLGRVCPYIESADLVVGENTCDGKKKAYEQFSKLKPMYIMDVPHVRNDDTKLQWRHQVHALAARIEEETGQKITEESLRAAIKLANDKRRALQRLSATRAADPVPISGLDCLLTVQAAFMDDSARLTGAINQMADECEKRAAEGIGAAPKGAKRILYTGTPMAVPNWKLFNIIEKAGGVVVGEECCTGSRYYKDLVPEDGATVDEMLDDIADRYLNIQCAIFTPNQGRRDDVIRMARELHADGIIDASLSFCTIYEMEAFDMEKAAQEAGIPYMHLSTDYSAEGDGQLTTRIQAFLEMI</sequence>
<name>A0A100YWS6_TRASO</name>
<dbReference type="PANTHER" id="PTHR30548:SF1">
    <property type="entry name" value="DEHYDRATASE SUBUNIT MJ0007-RELATED"/>
    <property type="match status" value="1"/>
</dbReference>
<dbReference type="OrthoDB" id="9810278at2"/>
<organism evidence="2 3">
    <name type="scientific">Tractidigestivibacter scatoligenes</name>
    <name type="common">Olsenella scatoligenes</name>
    <dbReference type="NCBI Taxonomy" id="1299998"/>
    <lineage>
        <taxon>Bacteria</taxon>
        <taxon>Bacillati</taxon>
        <taxon>Actinomycetota</taxon>
        <taxon>Coriobacteriia</taxon>
        <taxon>Coriobacteriales</taxon>
        <taxon>Atopobiaceae</taxon>
        <taxon>Tractidigestivibacter</taxon>
    </lineage>
</organism>
<dbReference type="Gene3D" id="3.40.50.11900">
    <property type="match status" value="1"/>
</dbReference>
<reference evidence="2 3" key="1">
    <citation type="submission" date="2015-12" db="EMBL/GenBank/DDBJ databases">
        <title>Draft Genome Sequence of Olsenella scatoligenes SK9K4T; a Producer of 3-Methylindole- (skatole) and 4-Methylphenol- (p-cresol) Isolated from Pig Feces.</title>
        <authorList>
            <person name="Li X."/>
            <person name="Borg B."/>
            <person name="Canibe N."/>
        </authorList>
    </citation>
    <scope>NUCLEOTIDE SEQUENCE [LARGE SCALE GENOMIC DNA]</scope>
    <source>
        <strain evidence="2 3">SK9K4</strain>
    </source>
</reference>
<dbReference type="RefSeq" id="WP_059053084.1">
    <property type="nucleotide sequence ID" value="NZ_LOJF01000001.1"/>
</dbReference>
<evidence type="ECO:0000313" key="3">
    <source>
        <dbReference type="Proteomes" id="UP000054078"/>
    </source>
</evidence>
<evidence type="ECO:0000256" key="1">
    <source>
        <dbReference type="ARBA" id="ARBA00005806"/>
    </source>
</evidence>
<dbReference type="GO" id="GO:0016836">
    <property type="term" value="F:hydro-lyase activity"/>
    <property type="evidence" value="ECO:0007669"/>
    <property type="project" value="UniProtKB-ARBA"/>
</dbReference>
<dbReference type="AlphaFoldDB" id="A0A100YWS6"/>